<feature type="non-terminal residue" evidence="2">
    <location>
        <position position="1"/>
    </location>
</feature>
<dbReference type="AlphaFoldDB" id="J9DRI5"/>
<feature type="region of interest" description="Disordered" evidence="1">
    <location>
        <begin position="100"/>
        <end position="128"/>
    </location>
</feature>
<protein>
    <submittedName>
        <fullName evidence="2">Uncharacterized protein</fullName>
    </submittedName>
</protein>
<gene>
    <name evidence="2" type="ORF">WUBG_16831</name>
</gene>
<dbReference type="Proteomes" id="UP000004810">
    <property type="component" value="Unassembled WGS sequence"/>
</dbReference>
<evidence type="ECO:0000256" key="1">
    <source>
        <dbReference type="SAM" id="MobiDB-lite"/>
    </source>
</evidence>
<organism evidence="2 3">
    <name type="scientific">Wuchereria bancrofti</name>
    <dbReference type="NCBI Taxonomy" id="6293"/>
    <lineage>
        <taxon>Eukaryota</taxon>
        <taxon>Metazoa</taxon>
        <taxon>Ecdysozoa</taxon>
        <taxon>Nematoda</taxon>
        <taxon>Chromadorea</taxon>
        <taxon>Rhabditida</taxon>
        <taxon>Spirurina</taxon>
        <taxon>Spiruromorpha</taxon>
        <taxon>Filarioidea</taxon>
        <taxon>Onchocercidae</taxon>
        <taxon>Wuchereria</taxon>
    </lineage>
</organism>
<name>J9DRI5_WUCBA</name>
<dbReference type="EMBL" id="ADBV01016565">
    <property type="protein sequence ID" value="EJW72258.1"/>
    <property type="molecule type" value="Genomic_DNA"/>
</dbReference>
<accession>J9DRI5</accession>
<proteinExistence type="predicted"/>
<sequence length="144" mass="14545">VRCIGDCGVGSCCSGDSGGGGSDSESYAGNRFGGRDYSRNRFGGGGYRENGFGGGGCGGDGFGGRGRCDSSGSPDPSGCGNEYGCGSKAYSGGYRLRKRLSDMESESTSSEIDDSGFSGDSDARPYSGDLMSLRPVIPIFGIGL</sequence>
<evidence type="ECO:0000313" key="3">
    <source>
        <dbReference type="Proteomes" id="UP000004810"/>
    </source>
</evidence>
<evidence type="ECO:0000313" key="2">
    <source>
        <dbReference type="EMBL" id="EJW72258.1"/>
    </source>
</evidence>
<comment type="caution">
    <text evidence="2">The sequence shown here is derived from an EMBL/GenBank/DDBJ whole genome shotgun (WGS) entry which is preliminary data.</text>
</comment>
<reference evidence="3" key="1">
    <citation type="submission" date="2012-08" db="EMBL/GenBank/DDBJ databases">
        <title>The Genome Sequence of Wuchereria bancrofti.</title>
        <authorList>
            <person name="Nutman T.B."/>
            <person name="Fink D.L."/>
            <person name="Russ C."/>
            <person name="Young S."/>
            <person name="Zeng Q."/>
            <person name="Koehrsen M."/>
            <person name="Alvarado L."/>
            <person name="Berlin A."/>
            <person name="Chapman S.B."/>
            <person name="Chen Z."/>
            <person name="Freedman E."/>
            <person name="Gellesch M."/>
            <person name="Goldberg J."/>
            <person name="Griggs A."/>
            <person name="Gujja S."/>
            <person name="Heilman E.R."/>
            <person name="Heiman D."/>
            <person name="Hepburn T."/>
            <person name="Howarth C."/>
            <person name="Jen D."/>
            <person name="Larson L."/>
            <person name="Lewis B."/>
            <person name="Mehta T."/>
            <person name="Park D."/>
            <person name="Pearson M."/>
            <person name="Roberts A."/>
            <person name="Saif S."/>
            <person name="Shea T."/>
            <person name="Shenoy N."/>
            <person name="Sisk P."/>
            <person name="Stolte C."/>
            <person name="Sykes S."/>
            <person name="Walk T."/>
            <person name="White J."/>
            <person name="Yandava C."/>
            <person name="Haas B."/>
            <person name="Henn M.R."/>
            <person name="Nusbaum C."/>
            <person name="Birren B."/>
        </authorList>
    </citation>
    <scope>NUCLEOTIDE SEQUENCE [LARGE SCALE GENOMIC DNA]</scope>
    <source>
        <strain evidence="3">NA</strain>
    </source>
</reference>